<dbReference type="Gene3D" id="2.40.30.180">
    <property type="entry name" value="Ubiquitin-activating enzyme E1, FCCH domain"/>
    <property type="match status" value="1"/>
</dbReference>
<evidence type="ECO:0000259" key="1">
    <source>
        <dbReference type="Pfam" id="PF16190"/>
    </source>
</evidence>
<evidence type="ECO:0000313" key="2">
    <source>
        <dbReference type="EMBL" id="VDK76106.1"/>
    </source>
</evidence>
<accession>A0A183DLV3</accession>
<dbReference type="OrthoDB" id="10252231at2759"/>
<reference evidence="4" key="1">
    <citation type="submission" date="2016-06" db="UniProtKB">
        <authorList>
            <consortium name="WormBaseParasite"/>
        </authorList>
    </citation>
    <scope>IDENTIFICATION</scope>
</reference>
<evidence type="ECO:0000313" key="4">
    <source>
        <dbReference type="WBParaSite" id="GPUH_0000970501-mRNA-1"/>
    </source>
</evidence>
<sequence>MDSQAQSSSVVGGCTRIVRVLIEHVDAETGDVATLENVMHGFEDGDHVTFSEIKGMTELNGIEPIKITVKSKYIFSLYVKNK</sequence>
<dbReference type="WBParaSite" id="GPUH_0000970501-mRNA-1">
    <property type="protein sequence ID" value="GPUH_0000970501-mRNA-1"/>
    <property type="gene ID" value="GPUH_0000970501"/>
</dbReference>
<evidence type="ECO:0000313" key="3">
    <source>
        <dbReference type="Proteomes" id="UP000271098"/>
    </source>
</evidence>
<dbReference type="AlphaFoldDB" id="A0A183DLV3"/>
<dbReference type="Pfam" id="PF16190">
    <property type="entry name" value="E1_FCCH"/>
    <property type="match status" value="1"/>
</dbReference>
<keyword evidence="3" id="KW-1185">Reference proteome</keyword>
<dbReference type="InterPro" id="IPR032418">
    <property type="entry name" value="E1_FCCH"/>
</dbReference>
<dbReference type="EMBL" id="UYRT01033060">
    <property type="protein sequence ID" value="VDK76106.1"/>
    <property type="molecule type" value="Genomic_DNA"/>
</dbReference>
<organism evidence="4">
    <name type="scientific">Gongylonema pulchrum</name>
    <dbReference type="NCBI Taxonomy" id="637853"/>
    <lineage>
        <taxon>Eukaryota</taxon>
        <taxon>Metazoa</taxon>
        <taxon>Ecdysozoa</taxon>
        <taxon>Nematoda</taxon>
        <taxon>Chromadorea</taxon>
        <taxon>Rhabditida</taxon>
        <taxon>Spirurina</taxon>
        <taxon>Spiruromorpha</taxon>
        <taxon>Spiruroidea</taxon>
        <taxon>Gongylonematidae</taxon>
        <taxon>Gongylonema</taxon>
    </lineage>
</organism>
<reference evidence="2 3" key="2">
    <citation type="submission" date="2018-11" db="EMBL/GenBank/DDBJ databases">
        <authorList>
            <consortium name="Pathogen Informatics"/>
        </authorList>
    </citation>
    <scope>NUCLEOTIDE SEQUENCE [LARGE SCALE GENOMIC DNA]</scope>
</reference>
<name>A0A183DLV3_9BILA</name>
<dbReference type="InterPro" id="IPR042302">
    <property type="entry name" value="E1_FCCH_sf"/>
</dbReference>
<dbReference type="Proteomes" id="UP000271098">
    <property type="component" value="Unassembled WGS sequence"/>
</dbReference>
<feature type="domain" description="Ubiquitin-activating enzyme E1 FCCH" evidence="1">
    <location>
        <begin position="29"/>
        <end position="77"/>
    </location>
</feature>
<protein>
    <submittedName>
        <fullName evidence="4">E1_FCCH domain-containing protein</fullName>
    </submittedName>
</protein>
<proteinExistence type="predicted"/>
<gene>
    <name evidence="2" type="ORF">GPUH_LOCUS9693</name>
</gene>